<dbReference type="SUPFAM" id="SSF54427">
    <property type="entry name" value="NTF2-like"/>
    <property type="match status" value="1"/>
</dbReference>
<protein>
    <submittedName>
        <fullName evidence="1">SnoaL-like domain protein</fullName>
    </submittedName>
</protein>
<dbReference type="KEGG" id="aay:WYH_02652"/>
<dbReference type="STRING" id="1267766.WYH_02652"/>
<dbReference type="InterPro" id="IPR037401">
    <property type="entry name" value="SnoaL-like"/>
</dbReference>
<evidence type="ECO:0000313" key="1">
    <source>
        <dbReference type="EMBL" id="AKH43682.1"/>
    </source>
</evidence>
<dbReference type="Proteomes" id="UP000034392">
    <property type="component" value="Chromosome"/>
</dbReference>
<dbReference type="EMBL" id="CP011452">
    <property type="protein sequence ID" value="AKH43682.1"/>
    <property type="molecule type" value="Genomic_DNA"/>
</dbReference>
<reference evidence="1" key="1">
    <citation type="submission" date="2015-05" db="EMBL/GenBank/DDBJ databases">
        <title>The complete genome of Altererythrobacter atlanticus strain 26DY36.</title>
        <authorList>
            <person name="Wu Y.-H."/>
            <person name="Cheng H."/>
            <person name="Wu X.-W."/>
        </authorList>
    </citation>
    <scope>NUCLEOTIDE SEQUENCE [LARGE SCALE GENOMIC DNA]</scope>
    <source>
        <strain evidence="1">26DY36</strain>
    </source>
</reference>
<name>A0A0F7KWT3_9SPHN</name>
<accession>A0A0F7KWT3</accession>
<gene>
    <name evidence="1" type="ORF">WYH_02652</name>
</gene>
<sequence length="126" mass="14431">MTEEDFRTYIAAFNAKDFDGFSKFYADDVEFNLGDRKQIIGKQGIVDFYTQVFDHIDEDLQVVDLIVGPEGAALHSRTTFTTVKDWPDFEIWPTMKGDVRLVESINMYRTSGGKIVQIKSGRYSSK</sequence>
<dbReference type="PATRIC" id="fig|1267766.3.peg.2686"/>
<dbReference type="RefSeq" id="WP_053833579.1">
    <property type="nucleotide sequence ID" value="NZ_CP011452.2"/>
</dbReference>
<organism evidence="1 2">
    <name type="scientific">Croceibacterium atlanticum</name>
    <dbReference type="NCBI Taxonomy" id="1267766"/>
    <lineage>
        <taxon>Bacteria</taxon>
        <taxon>Pseudomonadati</taxon>
        <taxon>Pseudomonadota</taxon>
        <taxon>Alphaproteobacteria</taxon>
        <taxon>Sphingomonadales</taxon>
        <taxon>Erythrobacteraceae</taxon>
        <taxon>Croceibacterium</taxon>
    </lineage>
</organism>
<dbReference type="Gene3D" id="3.10.450.50">
    <property type="match status" value="1"/>
</dbReference>
<keyword evidence="2" id="KW-1185">Reference proteome</keyword>
<dbReference type="Pfam" id="PF12680">
    <property type="entry name" value="SnoaL_2"/>
    <property type="match status" value="1"/>
</dbReference>
<dbReference type="AlphaFoldDB" id="A0A0F7KWT3"/>
<evidence type="ECO:0000313" key="2">
    <source>
        <dbReference type="Proteomes" id="UP000034392"/>
    </source>
</evidence>
<dbReference type="InterPro" id="IPR032710">
    <property type="entry name" value="NTF2-like_dom_sf"/>
</dbReference>
<proteinExistence type="predicted"/>
<dbReference type="OrthoDB" id="26840at2"/>